<dbReference type="PANTHER" id="PTHR43135">
    <property type="entry name" value="ALPHA-D-RIBOSE 1-METHYLPHOSPHONATE 5-TRIPHOSPHATE DIPHOSPHATASE"/>
    <property type="match status" value="1"/>
</dbReference>
<dbReference type="Gene3D" id="2.30.40.10">
    <property type="entry name" value="Urease, subunit C, domain 1"/>
    <property type="match status" value="1"/>
</dbReference>
<dbReference type="KEGG" id="wma:WM2015_2914"/>
<dbReference type="STRING" id="1579979.WM2015_2914"/>
<accession>A0A0K0Y080</accession>
<dbReference type="InterPro" id="IPR011059">
    <property type="entry name" value="Metal-dep_hydrolase_composite"/>
</dbReference>
<organism evidence="1 2">
    <name type="scientific">Wenzhouxiangella marina</name>
    <dbReference type="NCBI Taxonomy" id="1579979"/>
    <lineage>
        <taxon>Bacteria</taxon>
        <taxon>Pseudomonadati</taxon>
        <taxon>Pseudomonadota</taxon>
        <taxon>Gammaproteobacteria</taxon>
        <taxon>Chromatiales</taxon>
        <taxon>Wenzhouxiangellaceae</taxon>
        <taxon>Wenzhouxiangella</taxon>
    </lineage>
</organism>
<gene>
    <name evidence="1" type="ORF">WM2015_2914</name>
</gene>
<evidence type="ECO:0000313" key="1">
    <source>
        <dbReference type="EMBL" id="AKS43271.1"/>
    </source>
</evidence>
<dbReference type="InterPro" id="IPR006680">
    <property type="entry name" value="Amidohydro-rel"/>
</dbReference>
<dbReference type="InterPro" id="IPR032466">
    <property type="entry name" value="Metal_Hydrolase"/>
</dbReference>
<evidence type="ECO:0000313" key="2">
    <source>
        <dbReference type="Proteomes" id="UP000066624"/>
    </source>
</evidence>
<dbReference type="Gene3D" id="3.20.20.140">
    <property type="entry name" value="Metal-dependent hydrolases"/>
    <property type="match status" value="2"/>
</dbReference>
<dbReference type="OrthoDB" id="9807210at2"/>
<keyword evidence="2" id="KW-1185">Reference proteome</keyword>
<dbReference type="Pfam" id="PF01979">
    <property type="entry name" value="Amidohydro_1"/>
    <property type="match status" value="2"/>
</dbReference>
<dbReference type="GO" id="GO:0016810">
    <property type="term" value="F:hydrolase activity, acting on carbon-nitrogen (but not peptide) bonds"/>
    <property type="evidence" value="ECO:0007669"/>
    <property type="project" value="InterPro"/>
</dbReference>
<protein>
    <submittedName>
        <fullName evidence="1">Amidohydrolase</fullName>
    </submittedName>
</protein>
<dbReference type="Proteomes" id="UP000066624">
    <property type="component" value="Chromosome"/>
</dbReference>
<name>A0A0K0Y080_9GAMM</name>
<dbReference type="InterPro" id="IPR051781">
    <property type="entry name" value="Metallo-dep_Hydrolase"/>
</dbReference>
<dbReference type="RefSeq" id="WP_049727114.1">
    <property type="nucleotide sequence ID" value="NZ_CP012154.1"/>
</dbReference>
<dbReference type="PATRIC" id="fig|1579979.3.peg.2980"/>
<dbReference type="AlphaFoldDB" id="A0A0K0Y080"/>
<sequence>MARLKFALLLLALWSLPGLAQVEAAPDSAEGTGPYRQLILRGLTLIDGTGAPAIGPVDIVIENDRIARIARLGAPGVAIDPEARPELAVGGQEMDLSGHYALPGFVDLHAHIGGQAQGTPAEYVYKLWLGHGITTIRDPGSFNGPEWTFNERERSAAGEITAPRIIAYVNFGQGAERPITTAEQARRWVRRVAERGADGIKFFGARPEVLLAAIEEAEEQGLGTAMHHAQMDVARANVLATARAGLTSMEHWYGLPEALFADRTVQSYPADYNYADEYDRFAAAGRLWREAVGPDHPRWAAVRDELIELGLTLNPTFTIYQANRDFMAQRTAEWHPDYTLPSLWNFFQPSRTAHGSYWFNWSTADEVAWRDNFQRWMRFVNDYKNHGGRVGVGSDAGYIYKLYGFGFIQELELLQEAGFHPLEVIRAATLHGAETLGLADDIGSVEVGKQADLLIVASNPLVNFKRLLGTGAIELDENNEVIRSGGVAWTIRAGRVFDARELRADVREMVRAAWDASGETLRQPGVPPAP</sequence>
<dbReference type="PANTHER" id="PTHR43135:SF3">
    <property type="entry name" value="ALPHA-D-RIBOSE 1-METHYLPHOSPHONATE 5-TRIPHOSPHATE DIPHOSPHATASE"/>
    <property type="match status" value="1"/>
</dbReference>
<dbReference type="EMBL" id="CP012154">
    <property type="protein sequence ID" value="AKS43271.1"/>
    <property type="molecule type" value="Genomic_DNA"/>
</dbReference>
<dbReference type="SUPFAM" id="SSF51556">
    <property type="entry name" value="Metallo-dependent hydrolases"/>
    <property type="match status" value="1"/>
</dbReference>
<proteinExistence type="predicted"/>
<reference evidence="1 2" key="1">
    <citation type="submission" date="2015-07" db="EMBL/GenBank/DDBJ databases">
        <authorList>
            <person name="Noorani M."/>
        </authorList>
    </citation>
    <scope>NUCLEOTIDE SEQUENCE [LARGE SCALE GENOMIC DNA]</scope>
    <source>
        <strain evidence="1 2">KCTC 42284</strain>
    </source>
</reference>
<keyword evidence="1" id="KW-0378">Hydrolase</keyword>
<dbReference type="SUPFAM" id="SSF51338">
    <property type="entry name" value="Composite domain of metallo-dependent hydrolases"/>
    <property type="match status" value="1"/>
</dbReference>